<reference evidence="8" key="1">
    <citation type="journal article" date="2021" name="J. Hered.">
        <title>Genome Assembly of Salicaceae Populus deltoides (Eastern Cottonwood) I-69 Based on Nanopore Sequencing and Hi-C Technologies.</title>
        <authorList>
            <person name="Bai S."/>
            <person name="Wu H."/>
            <person name="Zhang J."/>
            <person name="Pan Z."/>
            <person name="Zhao W."/>
            <person name="Li Z."/>
            <person name="Tong C."/>
        </authorList>
    </citation>
    <scope>NUCLEOTIDE SEQUENCE</scope>
    <source>
        <tissue evidence="8">Leaf</tissue>
    </source>
</reference>
<dbReference type="EMBL" id="JACEGQ020000013">
    <property type="protein sequence ID" value="KAH8491236.1"/>
    <property type="molecule type" value="Genomic_DNA"/>
</dbReference>
<dbReference type="InterPro" id="IPR016024">
    <property type="entry name" value="ARM-type_fold"/>
</dbReference>
<evidence type="ECO:0000256" key="5">
    <source>
        <dbReference type="ARBA" id="ARBA00022737"/>
    </source>
</evidence>
<dbReference type="AlphaFoldDB" id="A0A8T2XDH6"/>
<evidence type="ECO:0000256" key="4">
    <source>
        <dbReference type="ARBA" id="ARBA00022679"/>
    </source>
</evidence>
<feature type="domain" description="U-box" evidence="7">
    <location>
        <begin position="383"/>
        <end position="457"/>
    </location>
</feature>
<feature type="domain" description="U-box" evidence="7">
    <location>
        <begin position="315"/>
        <end position="341"/>
    </location>
</feature>
<keyword evidence="4" id="KW-0808">Transferase</keyword>
<dbReference type="Gene3D" id="1.25.10.10">
    <property type="entry name" value="Leucine-rich Repeat Variant"/>
    <property type="match status" value="2"/>
</dbReference>
<dbReference type="Gene3D" id="3.30.40.10">
    <property type="entry name" value="Zinc/RING finger domain, C3HC4 (zinc finger)"/>
    <property type="match status" value="2"/>
</dbReference>
<dbReference type="SUPFAM" id="SSF57850">
    <property type="entry name" value="RING/U-box"/>
    <property type="match status" value="2"/>
</dbReference>
<dbReference type="EC" id="2.3.2.27" evidence="3"/>
<gene>
    <name evidence="8" type="ORF">H0E87_023400</name>
</gene>
<evidence type="ECO:0000313" key="8">
    <source>
        <dbReference type="EMBL" id="KAH8491236.1"/>
    </source>
</evidence>
<dbReference type="PROSITE" id="PS51698">
    <property type="entry name" value="U_BOX"/>
    <property type="match status" value="2"/>
</dbReference>
<evidence type="ECO:0000256" key="1">
    <source>
        <dbReference type="ARBA" id="ARBA00000900"/>
    </source>
</evidence>
<evidence type="ECO:0000259" key="7">
    <source>
        <dbReference type="PROSITE" id="PS51698"/>
    </source>
</evidence>
<dbReference type="PANTHER" id="PTHR23315:SF265">
    <property type="entry name" value="U-BOX DOMAIN-CONTAINING PROTEIN 46-RELATED"/>
    <property type="match status" value="1"/>
</dbReference>
<sequence length="764" mass="87015">LFTVYTERTVGLKREITAQETAREKESEKREQERAGVLETMRRTMTKETELKKELEKLVKTILVEEDYRVEVTDEAMMILSALKELKFKKSLKVVEVTMTMDKELKKELEKLVKTILVEEDYRVEVTDEAMRILSVLKELKFKKSVKVVEVTMTKETELKKELEKLVKTILVEEDYRVEVTDEAMRILSALKELKFKKSLTVVEVTMTKETELKKELEKLVKTILVEEDYRVEVTDEAMRILSVLKELKFKKSLKVVEVTMTKETELKKELEKLVKTILVEEDYRVEVTDEAMRILSVLKELKFKKSLKVVDNTVIPAEFICPISKKIMNDPVVLATGQIFQVFCTYGGFFFGFCFKIAEAWILSVLKELKFKKSSKVVDNTVIPEEFICPISKKIMNDPVVLATGQTYDRPFIQRLLNEGHRTCPQTQQVISHTFLTPNHLVQEMISKWCMERGIELPKPLVDDDVHTDADRVYLKSLLEKMSSSLSDKKEAAKELRRLTKKMPSFRALFSDSTDAIPQLLNPLSPGRANTHPDLQEDLITTIFNLSIHENNKQLFAENPHVIPLLVESVRSGTIETRRNAAAALFSLSSLDSNKLIIGKAGALKPLIVLLEEGHPPAMKDAALAIFNLCIVLENRVRAVQEGAVRVILKKIMDCILVDELLATLAILTSQQEAVQEMGLLGAVPCLIDIIRESSSERNKENCAAILHTICLNDRTKWRAVMEEEKANATLSKLAEHGTSRAKRKANGILKILNRAASITHTL</sequence>
<dbReference type="PANTHER" id="PTHR23315">
    <property type="entry name" value="U BOX DOMAIN-CONTAINING"/>
    <property type="match status" value="1"/>
</dbReference>
<dbReference type="SUPFAM" id="SSF48371">
    <property type="entry name" value="ARM repeat"/>
    <property type="match status" value="1"/>
</dbReference>
<dbReference type="InterPro" id="IPR011989">
    <property type="entry name" value="ARM-like"/>
</dbReference>
<dbReference type="InterPro" id="IPR013083">
    <property type="entry name" value="Znf_RING/FYVE/PHD"/>
</dbReference>
<dbReference type="SMART" id="SM00504">
    <property type="entry name" value="Ubox"/>
    <property type="match status" value="1"/>
</dbReference>
<dbReference type="Pfam" id="PF04564">
    <property type="entry name" value="U-box"/>
    <property type="match status" value="2"/>
</dbReference>
<protein>
    <recommendedName>
        <fullName evidence="3">RING-type E3 ubiquitin transferase</fullName>
        <ecNumber evidence="3">2.3.2.27</ecNumber>
    </recommendedName>
</protein>
<proteinExistence type="predicted"/>
<comment type="caution">
    <text evidence="8">The sequence shown here is derived from an EMBL/GenBank/DDBJ whole genome shotgun (WGS) entry which is preliminary data.</text>
</comment>
<keyword evidence="6" id="KW-0833">Ubl conjugation pathway</keyword>
<organism evidence="8 9">
    <name type="scientific">Populus deltoides</name>
    <name type="common">Eastern poplar</name>
    <name type="synonym">Eastern cottonwood</name>
    <dbReference type="NCBI Taxonomy" id="3696"/>
    <lineage>
        <taxon>Eukaryota</taxon>
        <taxon>Viridiplantae</taxon>
        <taxon>Streptophyta</taxon>
        <taxon>Embryophyta</taxon>
        <taxon>Tracheophyta</taxon>
        <taxon>Spermatophyta</taxon>
        <taxon>Magnoliopsida</taxon>
        <taxon>eudicotyledons</taxon>
        <taxon>Gunneridae</taxon>
        <taxon>Pentapetalae</taxon>
        <taxon>rosids</taxon>
        <taxon>fabids</taxon>
        <taxon>Malpighiales</taxon>
        <taxon>Salicaceae</taxon>
        <taxon>Saliceae</taxon>
        <taxon>Populus</taxon>
    </lineage>
</organism>
<comment type="catalytic activity">
    <reaction evidence="1">
        <text>S-ubiquitinyl-[E2 ubiquitin-conjugating enzyme]-L-cysteine + [acceptor protein]-L-lysine = [E2 ubiquitin-conjugating enzyme]-L-cysteine + N(6)-ubiquitinyl-[acceptor protein]-L-lysine.</text>
        <dbReference type="EC" id="2.3.2.27"/>
    </reaction>
</comment>
<keyword evidence="9" id="KW-1185">Reference proteome</keyword>
<dbReference type="GO" id="GO:0016567">
    <property type="term" value="P:protein ubiquitination"/>
    <property type="evidence" value="ECO:0007669"/>
    <property type="project" value="InterPro"/>
</dbReference>
<name>A0A8T2XDH6_POPDE</name>
<dbReference type="CDD" id="cd16664">
    <property type="entry name" value="RING-Ubox_PUB"/>
    <property type="match status" value="1"/>
</dbReference>
<dbReference type="InterPro" id="IPR003613">
    <property type="entry name" value="Ubox_domain"/>
</dbReference>
<dbReference type="GO" id="GO:0061630">
    <property type="term" value="F:ubiquitin protein ligase activity"/>
    <property type="evidence" value="ECO:0007669"/>
    <property type="project" value="UniProtKB-EC"/>
</dbReference>
<accession>A0A8T2XDH6</accession>
<evidence type="ECO:0000313" key="9">
    <source>
        <dbReference type="Proteomes" id="UP000807159"/>
    </source>
</evidence>
<evidence type="ECO:0000256" key="3">
    <source>
        <dbReference type="ARBA" id="ARBA00012483"/>
    </source>
</evidence>
<comment type="pathway">
    <text evidence="2">Protein modification; protein ubiquitination.</text>
</comment>
<dbReference type="InterPro" id="IPR000225">
    <property type="entry name" value="Armadillo"/>
</dbReference>
<dbReference type="InterPro" id="IPR045210">
    <property type="entry name" value="RING-Ubox_PUB"/>
</dbReference>
<evidence type="ECO:0000256" key="6">
    <source>
        <dbReference type="ARBA" id="ARBA00022786"/>
    </source>
</evidence>
<feature type="non-terminal residue" evidence="8">
    <location>
        <position position="764"/>
    </location>
</feature>
<evidence type="ECO:0000256" key="2">
    <source>
        <dbReference type="ARBA" id="ARBA00004906"/>
    </source>
</evidence>
<dbReference type="SMART" id="SM00185">
    <property type="entry name" value="ARM"/>
    <property type="match status" value="3"/>
</dbReference>
<dbReference type="Proteomes" id="UP000807159">
    <property type="component" value="Chromosome 13"/>
</dbReference>
<keyword evidence="5" id="KW-0677">Repeat</keyword>